<dbReference type="PROSITE" id="PS00211">
    <property type="entry name" value="ABC_TRANSPORTER_1"/>
    <property type="match status" value="1"/>
</dbReference>
<sequence length="217" mass="23109">MLSISQFSYAYQARSVLAIDEFHLPRGQHALLLGPSGSGKSTLLHLLAAVLTPQQGRIEVGGINLSALAPRAADAWRGRNIGFLPQQLALISSLSARDNVLLPAYASNQAPDFARAASLLASLDLADKIDSYPHQLSQGQRQRVAIARAMYLQPSLILADEPTANLDDQACATVVRLLVHQARQANASLVIASHDARLIAALPEAKILRLPASGSLS</sequence>
<keyword evidence="3" id="KW-0067">ATP-binding</keyword>
<keyword evidence="1" id="KW-1003">Cell membrane</keyword>
<evidence type="ECO:0000256" key="1">
    <source>
        <dbReference type="ARBA" id="ARBA00022475"/>
    </source>
</evidence>
<dbReference type="GO" id="GO:0005886">
    <property type="term" value="C:plasma membrane"/>
    <property type="evidence" value="ECO:0007669"/>
    <property type="project" value="TreeGrafter"/>
</dbReference>
<reference evidence="5 6" key="1">
    <citation type="journal article" date="2015" name="Genome Announc.">
        <title>Genome Sequence of Mushroom Soft-Rot Pathogen Janthinobacterium agaricidamnosum.</title>
        <authorList>
            <person name="Graupner K."/>
            <person name="Lackner G."/>
            <person name="Hertweck C."/>
        </authorList>
    </citation>
    <scope>NUCLEOTIDE SEQUENCE [LARGE SCALE GENOMIC DNA]</scope>
    <source>
        <strain evidence="6">NBRC 102515 / DSM 9628</strain>
    </source>
</reference>
<evidence type="ECO:0000313" key="5">
    <source>
        <dbReference type="EMBL" id="CDG83248.1"/>
    </source>
</evidence>
<dbReference type="GO" id="GO:0005524">
    <property type="term" value="F:ATP binding"/>
    <property type="evidence" value="ECO:0007669"/>
    <property type="project" value="UniProtKB-KW"/>
</dbReference>
<dbReference type="PANTHER" id="PTHR24220">
    <property type="entry name" value="IMPORT ATP-BINDING PROTEIN"/>
    <property type="match status" value="1"/>
</dbReference>
<dbReference type="KEGG" id="jag:GJA_2617"/>
<dbReference type="Gene3D" id="3.40.50.300">
    <property type="entry name" value="P-loop containing nucleotide triphosphate hydrolases"/>
    <property type="match status" value="1"/>
</dbReference>
<dbReference type="Pfam" id="PF00005">
    <property type="entry name" value="ABC_tran"/>
    <property type="match status" value="1"/>
</dbReference>
<dbReference type="RefSeq" id="WP_038499674.1">
    <property type="nucleotide sequence ID" value="NZ_BCTH01000040.1"/>
</dbReference>
<dbReference type="SUPFAM" id="SSF52540">
    <property type="entry name" value="P-loop containing nucleoside triphosphate hydrolases"/>
    <property type="match status" value="1"/>
</dbReference>
<evidence type="ECO:0000256" key="2">
    <source>
        <dbReference type="ARBA" id="ARBA00022741"/>
    </source>
</evidence>
<organism evidence="5 6">
    <name type="scientific">Janthinobacterium agaricidamnosum NBRC 102515 = DSM 9628</name>
    <dbReference type="NCBI Taxonomy" id="1349767"/>
    <lineage>
        <taxon>Bacteria</taxon>
        <taxon>Pseudomonadati</taxon>
        <taxon>Pseudomonadota</taxon>
        <taxon>Betaproteobacteria</taxon>
        <taxon>Burkholderiales</taxon>
        <taxon>Oxalobacteraceae</taxon>
        <taxon>Janthinobacterium</taxon>
    </lineage>
</organism>
<dbReference type="PATRIC" id="fig|1349767.4.peg.4346"/>
<keyword evidence="6" id="KW-1185">Reference proteome</keyword>
<evidence type="ECO:0000259" key="4">
    <source>
        <dbReference type="PROSITE" id="PS50893"/>
    </source>
</evidence>
<gene>
    <name evidence="5" type="ORF">GJA_2617</name>
</gene>
<dbReference type="PANTHER" id="PTHR24220:SF611">
    <property type="entry name" value="ATP-BINDING COMPONENT OF ABC TRANSPORTER-RELATED"/>
    <property type="match status" value="1"/>
</dbReference>
<dbReference type="AlphaFoldDB" id="W0V7B5"/>
<protein>
    <submittedName>
        <fullName evidence="5">ABC transporter family protein</fullName>
    </submittedName>
</protein>
<dbReference type="STRING" id="1349767.GJA_2617"/>
<keyword evidence="1" id="KW-0472">Membrane</keyword>
<dbReference type="PROSITE" id="PS50893">
    <property type="entry name" value="ABC_TRANSPORTER_2"/>
    <property type="match status" value="1"/>
</dbReference>
<accession>W0V7B5</accession>
<evidence type="ECO:0000256" key="3">
    <source>
        <dbReference type="ARBA" id="ARBA00022840"/>
    </source>
</evidence>
<feature type="domain" description="ABC transporter" evidence="4">
    <location>
        <begin position="2"/>
        <end position="216"/>
    </location>
</feature>
<dbReference type="HOGENOM" id="CLU_000604_1_22_4"/>
<dbReference type="InterPro" id="IPR027417">
    <property type="entry name" value="P-loop_NTPase"/>
</dbReference>
<dbReference type="InterPro" id="IPR003439">
    <property type="entry name" value="ABC_transporter-like_ATP-bd"/>
</dbReference>
<proteinExistence type="predicted"/>
<dbReference type="EMBL" id="HG322949">
    <property type="protein sequence ID" value="CDG83248.1"/>
    <property type="molecule type" value="Genomic_DNA"/>
</dbReference>
<dbReference type="eggNOG" id="COG1136">
    <property type="taxonomic scope" value="Bacteria"/>
</dbReference>
<dbReference type="Proteomes" id="UP000027604">
    <property type="component" value="Chromosome I"/>
</dbReference>
<evidence type="ECO:0000313" key="6">
    <source>
        <dbReference type="Proteomes" id="UP000027604"/>
    </source>
</evidence>
<dbReference type="SMART" id="SM00382">
    <property type="entry name" value="AAA"/>
    <property type="match status" value="1"/>
</dbReference>
<dbReference type="InterPro" id="IPR015854">
    <property type="entry name" value="ABC_transpr_LolD-like"/>
</dbReference>
<dbReference type="GO" id="GO:0022857">
    <property type="term" value="F:transmembrane transporter activity"/>
    <property type="evidence" value="ECO:0007669"/>
    <property type="project" value="TreeGrafter"/>
</dbReference>
<dbReference type="GO" id="GO:0016887">
    <property type="term" value="F:ATP hydrolysis activity"/>
    <property type="evidence" value="ECO:0007669"/>
    <property type="project" value="InterPro"/>
</dbReference>
<dbReference type="InterPro" id="IPR017871">
    <property type="entry name" value="ABC_transporter-like_CS"/>
</dbReference>
<name>W0V7B5_9BURK</name>
<dbReference type="InterPro" id="IPR003593">
    <property type="entry name" value="AAA+_ATPase"/>
</dbReference>
<keyword evidence="2" id="KW-0547">Nucleotide-binding</keyword>